<protein>
    <submittedName>
        <fullName evidence="1">Uncharacterized protein</fullName>
    </submittedName>
</protein>
<dbReference type="Proteomes" id="UP000218439">
    <property type="component" value="Unassembled WGS sequence"/>
</dbReference>
<comment type="caution">
    <text evidence="1">The sequence shown here is derived from an EMBL/GenBank/DDBJ whole genome shotgun (WGS) entry which is preliminary data.</text>
</comment>
<gene>
    <name evidence="1" type="ORF">CK621_15035</name>
</gene>
<accession>A0A2A2AMH4</accession>
<dbReference type="AlphaFoldDB" id="A0A2A2AMH4"/>
<evidence type="ECO:0000313" key="1">
    <source>
        <dbReference type="EMBL" id="PAT38943.1"/>
    </source>
</evidence>
<organism evidence="1 2">
    <name type="scientific">Vandammella animalimorsus</name>
    <dbReference type="NCBI Taxonomy" id="2029117"/>
    <lineage>
        <taxon>Bacteria</taxon>
        <taxon>Pseudomonadati</taxon>
        <taxon>Pseudomonadota</taxon>
        <taxon>Betaproteobacteria</taxon>
        <taxon>Burkholderiales</taxon>
        <taxon>Comamonadaceae</taxon>
        <taxon>Vandammella</taxon>
    </lineage>
</organism>
<name>A0A2A2AMH4_9BURK</name>
<reference evidence="1 2" key="1">
    <citation type="submission" date="2017-08" db="EMBL/GenBank/DDBJ databases">
        <title>WGS of Clinical strains of the CDC Group NO-1 linked to zoonotic infections in humans.</title>
        <authorList>
            <person name="Bernier A.-M."/>
            <person name="Bernard K."/>
        </authorList>
    </citation>
    <scope>NUCLEOTIDE SEQUENCE [LARGE SCALE GENOMIC DNA]</scope>
    <source>
        <strain evidence="1 2">NML120219</strain>
    </source>
</reference>
<evidence type="ECO:0000313" key="2">
    <source>
        <dbReference type="Proteomes" id="UP000218439"/>
    </source>
</evidence>
<dbReference type="EMBL" id="NSJE01000064">
    <property type="protein sequence ID" value="PAT38943.1"/>
    <property type="molecule type" value="Genomic_DNA"/>
</dbReference>
<sequence>MLLNQDASGGLWFEFHEKGQMKRQWVMVEGSVHSNVGAPLNALDESVFWGLDEDACDFWAAVELMEQVTNVKWENLAGKGAIYRLIAPLPFK</sequence>
<proteinExistence type="predicted"/>